<dbReference type="InterPro" id="IPR002110">
    <property type="entry name" value="Ankyrin_rpt"/>
</dbReference>
<evidence type="ECO:0000256" key="3">
    <source>
        <dbReference type="PROSITE-ProRule" id="PRU00023"/>
    </source>
</evidence>
<dbReference type="Gene3D" id="1.25.40.20">
    <property type="entry name" value="Ankyrin repeat-containing domain"/>
    <property type="match status" value="1"/>
</dbReference>
<keyword evidence="2 3" id="KW-0040">ANK repeat</keyword>
<evidence type="ECO:0000313" key="5">
    <source>
        <dbReference type="EMBL" id="EEH53481.1"/>
    </source>
</evidence>
<protein>
    <submittedName>
        <fullName evidence="5">Predicted protein</fullName>
    </submittedName>
</protein>
<dbReference type="PANTHER" id="PTHR24189">
    <property type="entry name" value="MYOTROPHIN"/>
    <property type="match status" value="1"/>
</dbReference>
<dbReference type="InterPro" id="IPR036770">
    <property type="entry name" value="Ankyrin_rpt-contain_sf"/>
</dbReference>
<dbReference type="PROSITE" id="PS50088">
    <property type="entry name" value="ANK_REPEAT"/>
    <property type="match status" value="2"/>
</dbReference>
<evidence type="ECO:0000313" key="6">
    <source>
        <dbReference type="Proteomes" id="UP000001876"/>
    </source>
</evidence>
<evidence type="ECO:0000256" key="2">
    <source>
        <dbReference type="ARBA" id="ARBA00023043"/>
    </source>
</evidence>
<dbReference type="OMA" id="WWFEARN"/>
<dbReference type="SMART" id="SM00248">
    <property type="entry name" value="ANK"/>
    <property type="match status" value="3"/>
</dbReference>
<dbReference type="OrthoDB" id="498796at2759"/>
<evidence type="ECO:0000256" key="1">
    <source>
        <dbReference type="ARBA" id="ARBA00022737"/>
    </source>
</evidence>
<dbReference type="PROSITE" id="PS50297">
    <property type="entry name" value="ANK_REP_REGION"/>
    <property type="match status" value="1"/>
</dbReference>
<gene>
    <name evidence="5" type="ORF">MICPUCDRAFT_68730</name>
</gene>
<keyword evidence="6" id="KW-1185">Reference proteome</keyword>
<feature type="compositionally biased region" description="Low complexity" evidence="4">
    <location>
        <begin position="1"/>
        <end position="12"/>
    </location>
</feature>
<dbReference type="GeneID" id="9687863"/>
<feature type="repeat" description="ANK" evidence="3">
    <location>
        <begin position="148"/>
        <end position="180"/>
    </location>
</feature>
<feature type="repeat" description="ANK" evidence="3">
    <location>
        <begin position="115"/>
        <end position="147"/>
    </location>
</feature>
<dbReference type="PANTHER" id="PTHR24189:SF50">
    <property type="entry name" value="ANKYRIN REPEAT AND SOCS BOX PROTEIN 2"/>
    <property type="match status" value="1"/>
</dbReference>
<sequence length="305" mass="32147">MAARARWCVAPPRAVPRRRAGGDAPGRARRRRGRGASAPRAADGPPPAEAASESIAVSTGRSASDDAKTELWERWWFEARNADALAVLAKMPGADVNRKTRPRIDPKGKVAFDPGGLTACALAAQRDDAASIRVLASLGADLNARDANGACALHHAAFADAADAADALVDLGADANAQDARDGSTAVILAAYGARRETLRRLVARHPVVDLSLRDVGNATVAGHCAQRRLADELLTILKLCGPGGAGRLLRGEKVYLGKRRELTGQLETLPARPHLAELCEAWGARVAEGDDKKALIAKLLQRTP</sequence>
<dbReference type="AlphaFoldDB" id="C1N3R9"/>
<reference evidence="5 6" key="1">
    <citation type="journal article" date="2009" name="Science">
        <title>Green evolution and dynamic adaptations revealed by genomes of the marine picoeukaryotes Micromonas.</title>
        <authorList>
            <person name="Worden A.Z."/>
            <person name="Lee J.H."/>
            <person name="Mock T."/>
            <person name="Rouze P."/>
            <person name="Simmons M.P."/>
            <person name="Aerts A.L."/>
            <person name="Allen A.E."/>
            <person name="Cuvelier M.L."/>
            <person name="Derelle E."/>
            <person name="Everett M.V."/>
            <person name="Foulon E."/>
            <person name="Grimwood J."/>
            <person name="Gundlach H."/>
            <person name="Henrissat B."/>
            <person name="Napoli C."/>
            <person name="McDonald S.M."/>
            <person name="Parker M.S."/>
            <person name="Rombauts S."/>
            <person name="Salamov A."/>
            <person name="Von Dassow P."/>
            <person name="Badger J.H."/>
            <person name="Coutinho P.M."/>
            <person name="Demir E."/>
            <person name="Dubchak I."/>
            <person name="Gentemann C."/>
            <person name="Eikrem W."/>
            <person name="Gready J.E."/>
            <person name="John U."/>
            <person name="Lanier W."/>
            <person name="Lindquist E.A."/>
            <person name="Lucas S."/>
            <person name="Mayer K.F."/>
            <person name="Moreau H."/>
            <person name="Not F."/>
            <person name="Otillar R."/>
            <person name="Panaud O."/>
            <person name="Pangilinan J."/>
            <person name="Paulsen I."/>
            <person name="Piegu B."/>
            <person name="Poliakov A."/>
            <person name="Robbens S."/>
            <person name="Schmutz J."/>
            <person name="Toulza E."/>
            <person name="Wyss T."/>
            <person name="Zelensky A."/>
            <person name="Zhou K."/>
            <person name="Armbrust E.V."/>
            <person name="Bhattacharya D."/>
            <person name="Goodenough U.W."/>
            <person name="Van de Peer Y."/>
            <person name="Grigoriev I.V."/>
        </authorList>
    </citation>
    <scope>NUCLEOTIDE SEQUENCE [LARGE SCALE GENOMIC DNA]</scope>
    <source>
        <strain evidence="5 6">CCMP1545</strain>
    </source>
</reference>
<dbReference type="RefSeq" id="XP_003062662.1">
    <property type="nucleotide sequence ID" value="XM_003062616.1"/>
</dbReference>
<organism evidence="6">
    <name type="scientific">Micromonas pusilla (strain CCMP1545)</name>
    <name type="common">Picoplanktonic green alga</name>
    <dbReference type="NCBI Taxonomy" id="564608"/>
    <lineage>
        <taxon>Eukaryota</taxon>
        <taxon>Viridiplantae</taxon>
        <taxon>Chlorophyta</taxon>
        <taxon>Mamiellophyceae</taxon>
        <taxon>Mamiellales</taxon>
        <taxon>Mamiellaceae</taxon>
        <taxon>Micromonas</taxon>
    </lineage>
</organism>
<name>C1N3R9_MICPC</name>
<keyword evidence="1" id="KW-0677">Repeat</keyword>
<dbReference type="EMBL" id="GG663746">
    <property type="protein sequence ID" value="EEH53481.1"/>
    <property type="molecule type" value="Genomic_DNA"/>
</dbReference>
<dbReference type="InterPro" id="IPR050745">
    <property type="entry name" value="Multifunctional_regulatory"/>
</dbReference>
<proteinExistence type="predicted"/>
<feature type="region of interest" description="Disordered" evidence="4">
    <location>
        <begin position="1"/>
        <end position="63"/>
    </location>
</feature>
<dbReference type="SUPFAM" id="SSF48403">
    <property type="entry name" value="Ankyrin repeat"/>
    <property type="match status" value="1"/>
</dbReference>
<dbReference type="STRING" id="564608.C1N3R9"/>
<accession>C1N3R9</accession>
<evidence type="ECO:0000256" key="4">
    <source>
        <dbReference type="SAM" id="MobiDB-lite"/>
    </source>
</evidence>
<dbReference type="Proteomes" id="UP000001876">
    <property type="component" value="Unassembled WGS sequence"/>
</dbReference>
<dbReference type="KEGG" id="mpp:MICPUCDRAFT_68730"/>
<dbReference type="Pfam" id="PF12796">
    <property type="entry name" value="Ank_2"/>
    <property type="match status" value="1"/>
</dbReference>